<evidence type="ECO:0000313" key="2">
    <source>
        <dbReference type="EMBL" id="ABM30067.1"/>
    </source>
</evidence>
<dbReference type="RefSeq" id="WP_011787337.1">
    <property type="nucleotide sequence ID" value="NC_008741.1"/>
</dbReference>
<gene>
    <name evidence="2" type="ordered locus">Dvul_3056</name>
</gene>
<dbReference type="PANTHER" id="PTHR43300:SF11">
    <property type="entry name" value="ACETYLTRANSFERASE RV3034C-RELATED"/>
    <property type="match status" value="1"/>
</dbReference>
<dbReference type="Gene3D" id="2.160.10.10">
    <property type="entry name" value="Hexapeptide repeat proteins"/>
    <property type="match status" value="1"/>
</dbReference>
<comment type="similarity">
    <text evidence="1">Belongs to the transferase hexapeptide repeat family.</text>
</comment>
<protein>
    <submittedName>
        <fullName evidence="2">Transferase hexapeptide repeat containing protein</fullName>
    </submittedName>
</protein>
<evidence type="ECO:0000256" key="1">
    <source>
        <dbReference type="ARBA" id="ARBA00007274"/>
    </source>
</evidence>
<dbReference type="GO" id="GO:0016740">
    <property type="term" value="F:transferase activity"/>
    <property type="evidence" value="ECO:0007669"/>
    <property type="project" value="UniProtKB-KW"/>
</dbReference>
<dbReference type="SUPFAM" id="SSF51161">
    <property type="entry name" value="Trimeric LpxA-like enzymes"/>
    <property type="match status" value="1"/>
</dbReference>
<dbReference type="KEGG" id="dvl:Dvul_3056"/>
<organism evidence="2 3">
    <name type="scientific">Nitratidesulfovibrio vulgaris (strain DP4)</name>
    <name type="common">Desulfovibrio vulgaris</name>
    <dbReference type="NCBI Taxonomy" id="391774"/>
    <lineage>
        <taxon>Bacteria</taxon>
        <taxon>Pseudomonadati</taxon>
        <taxon>Thermodesulfobacteriota</taxon>
        <taxon>Desulfovibrionia</taxon>
        <taxon>Desulfovibrionales</taxon>
        <taxon>Desulfovibrionaceae</taxon>
        <taxon>Nitratidesulfovibrio</taxon>
    </lineage>
</organism>
<reference evidence="3" key="1">
    <citation type="journal article" date="2009" name="Environ. Microbiol.">
        <title>Contribution of mobile genetic elements to Desulfovibrio vulgaris genome plasticity.</title>
        <authorList>
            <person name="Walker C.B."/>
            <person name="Stolyar S."/>
            <person name="Chivian D."/>
            <person name="Pinel N."/>
            <person name="Gabster J.A."/>
            <person name="Dehal P.S."/>
            <person name="He Z."/>
            <person name="Yang Z.K."/>
            <person name="Yen H.C."/>
            <person name="Zhou J."/>
            <person name="Wall J.D."/>
            <person name="Hazen T.C."/>
            <person name="Arkin A.P."/>
            <person name="Stahl D.A."/>
        </authorList>
    </citation>
    <scope>NUCLEOTIDE SEQUENCE [LARGE SCALE GENOMIC DNA]</scope>
    <source>
        <strain evidence="3">DP4</strain>
    </source>
</reference>
<dbReference type="InterPro" id="IPR011004">
    <property type="entry name" value="Trimer_LpxA-like_sf"/>
</dbReference>
<dbReference type="PANTHER" id="PTHR43300">
    <property type="entry name" value="ACETYLTRANSFERASE"/>
    <property type="match status" value="1"/>
</dbReference>
<keyword evidence="2" id="KW-0808">Transferase</keyword>
<dbReference type="CDD" id="cd04647">
    <property type="entry name" value="LbH_MAT_like"/>
    <property type="match status" value="1"/>
</dbReference>
<name>A0A0H3ABR9_NITV4</name>
<accession>A0A0H3ABR9</accession>
<geneLocation type="plasmid" evidence="2 3">
    <name>pDVUL01</name>
</geneLocation>
<dbReference type="InterPro" id="IPR001451">
    <property type="entry name" value="Hexapep"/>
</dbReference>
<dbReference type="Pfam" id="PF14602">
    <property type="entry name" value="Hexapep_2"/>
    <property type="match status" value="1"/>
</dbReference>
<keyword evidence="2" id="KW-0614">Plasmid</keyword>
<dbReference type="Proteomes" id="UP000009173">
    <property type="component" value="Plasmid pDVUL01"/>
</dbReference>
<dbReference type="InterPro" id="IPR050179">
    <property type="entry name" value="Trans_hexapeptide_repeat"/>
</dbReference>
<proteinExistence type="inferred from homology"/>
<sequence length="202" mass="21717">MRSFVRDMARGVALLLAAPFYLLHRVESLVLGRERSFMGLSQLLALVPGIYGVWLRAAFYRLALRSCPQSCAIEFMTTFVTPEAVLGRNVYIGSHCNIGLADIGDDCLIGSHVLVTSGRNVHHFDDVETPIRLQGGERQTTRIGRDCWIGNGAVVMADVGEGCVVAAGGVVVSPLPPYSVAAGVPARVIRKRGEPRDEGGTP</sequence>
<dbReference type="HOGENOM" id="CLU_051638_7_3_7"/>
<dbReference type="EMBL" id="CP000528">
    <property type="protein sequence ID" value="ABM30067.1"/>
    <property type="molecule type" value="Genomic_DNA"/>
</dbReference>
<evidence type="ECO:0000313" key="3">
    <source>
        <dbReference type="Proteomes" id="UP000009173"/>
    </source>
</evidence>
<dbReference type="AlphaFoldDB" id="A0A0H3ABR9"/>